<comment type="similarity">
    <text evidence="3">Belongs to the SHOC2 family.</text>
</comment>
<evidence type="ECO:0000256" key="3">
    <source>
        <dbReference type="ARBA" id="ARBA00023786"/>
    </source>
</evidence>
<evidence type="ECO:0000256" key="2">
    <source>
        <dbReference type="ARBA" id="ARBA00022737"/>
    </source>
</evidence>
<dbReference type="PROSITE" id="PS51450">
    <property type="entry name" value="LRR"/>
    <property type="match status" value="5"/>
</dbReference>
<evidence type="ECO:0000256" key="4">
    <source>
        <dbReference type="SAM" id="MobiDB-lite"/>
    </source>
</evidence>
<dbReference type="PRINTS" id="PR00019">
    <property type="entry name" value="LEURICHRPT"/>
</dbReference>
<dbReference type="SMART" id="SM00369">
    <property type="entry name" value="LRR_TYP"/>
    <property type="match status" value="9"/>
</dbReference>
<proteinExistence type="inferred from homology"/>
<dbReference type="InterPro" id="IPR001611">
    <property type="entry name" value="Leu-rich_rpt"/>
</dbReference>
<feature type="domain" description="Disease resistance R13L4/SHOC-2-like LRR" evidence="5">
    <location>
        <begin position="245"/>
        <end position="371"/>
    </location>
</feature>
<accession>A0ABP0YP65</accession>
<dbReference type="Gene3D" id="3.80.10.10">
    <property type="entry name" value="Ribonuclease Inhibitor"/>
    <property type="match status" value="3"/>
</dbReference>
<reference evidence="6 7" key="1">
    <citation type="submission" date="2024-03" db="EMBL/GenBank/DDBJ databases">
        <authorList>
            <person name="Gkanogiannis A."/>
            <person name="Becerra Lopez-Lavalle L."/>
        </authorList>
    </citation>
    <scope>NUCLEOTIDE SEQUENCE [LARGE SCALE GENOMIC DNA]</scope>
</reference>
<evidence type="ECO:0000256" key="1">
    <source>
        <dbReference type="ARBA" id="ARBA00022614"/>
    </source>
</evidence>
<evidence type="ECO:0000313" key="7">
    <source>
        <dbReference type="Proteomes" id="UP001642487"/>
    </source>
</evidence>
<dbReference type="InterPro" id="IPR003591">
    <property type="entry name" value="Leu-rich_rpt_typical-subtyp"/>
</dbReference>
<dbReference type="InterPro" id="IPR050216">
    <property type="entry name" value="LRR_domain-containing"/>
</dbReference>
<dbReference type="InterPro" id="IPR032675">
    <property type="entry name" value="LRR_dom_sf"/>
</dbReference>
<protein>
    <recommendedName>
        <fullName evidence="5">Disease resistance R13L4/SHOC-2-like LRR domain-containing protein</fullName>
    </recommendedName>
</protein>
<dbReference type="Pfam" id="PF00560">
    <property type="entry name" value="LRR_1"/>
    <property type="match status" value="1"/>
</dbReference>
<dbReference type="SUPFAM" id="SSF52058">
    <property type="entry name" value="L domain-like"/>
    <property type="match status" value="1"/>
</dbReference>
<dbReference type="SMART" id="SM00364">
    <property type="entry name" value="LRR_BAC"/>
    <property type="match status" value="9"/>
</dbReference>
<feature type="region of interest" description="Disordered" evidence="4">
    <location>
        <begin position="142"/>
        <end position="182"/>
    </location>
</feature>
<dbReference type="PANTHER" id="PTHR48051:SF54">
    <property type="entry name" value="LEUCINE-RICH REPEAT-CONTAINING PROTEIN"/>
    <property type="match status" value="1"/>
</dbReference>
<evidence type="ECO:0000313" key="6">
    <source>
        <dbReference type="EMBL" id="CAK9320826.1"/>
    </source>
</evidence>
<keyword evidence="7" id="KW-1185">Reference proteome</keyword>
<sequence length="595" mass="67070">MEVSSSPKTTQEVVDEIMKLHRSLPLRPGIEEVEGAKVLISNVDKEVQMKLETIERQTKNQEVPEELFQILLEMQRSFITFKSKEDKWEALKLLEIEDVHYLFDELLQRASKCVSTSPSTSVQTPNAVSSSFYSASTTSLNRSSAVPSVSGSVSTSTTAPSSLLYNSEKGPTKTTTQLFSRDDNYVPKSKSSSYMDGFGAKPGFSSSPLIRDPSLKLATSSGEDGEKYNLMALVSVIEKAKKGSRVLDLRNKLMNQVEWLPESIGKLTSLVSLDLSENRLATLPEAIGALAQLERLDLHANRLSELPNSFTDLTSLVYLDLRGNQLVALPASFGKLIHLEEIDLSSNMLTSLPESIGNLVKLRKLNLETNNIEEIPHTIGRCVSLRELTADYNRLKALPEAVGKIETLEILSVRYNNIKQLPTTMASLTNLRELDVSFNELESVPESLCFATSLVKMNIGNNFADLQSLPKSIGNLEMLEELNISNNQIRFLPDSFRMLTRLRVLRAEENPFEVPPRQIFENGAQAVVQYMIDLHENRNVRSEPIRQRKRRWWHMFNSCNKKKHLFHTRFVRNHRPSWSSCNESTASSWGLFVKM</sequence>
<gene>
    <name evidence="6" type="ORF">CITCOLO1_LOCUS12882</name>
</gene>
<keyword evidence="2" id="KW-0677">Repeat</keyword>
<organism evidence="6 7">
    <name type="scientific">Citrullus colocynthis</name>
    <name type="common">colocynth</name>
    <dbReference type="NCBI Taxonomy" id="252529"/>
    <lineage>
        <taxon>Eukaryota</taxon>
        <taxon>Viridiplantae</taxon>
        <taxon>Streptophyta</taxon>
        <taxon>Embryophyta</taxon>
        <taxon>Tracheophyta</taxon>
        <taxon>Spermatophyta</taxon>
        <taxon>Magnoliopsida</taxon>
        <taxon>eudicotyledons</taxon>
        <taxon>Gunneridae</taxon>
        <taxon>Pentapetalae</taxon>
        <taxon>rosids</taxon>
        <taxon>fabids</taxon>
        <taxon>Cucurbitales</taxon>
        <taxon>Cucurbitaceae</taxon>
        <taxon>Benincaseae</taxon>
        <taxon>Citrullus</taxon>
    </lineage>
</organism>
<dbReference type="EMBL" id="OZ021738">
    <property type="protein sequence ID" value="CAK9320826.1"/>
    <property type="molecule type" value="Genomic_DNA"/>
</dbReference>
<dbReference type="PANTHER" id="PTHR48051">
    <property type="match status" value="1"/>
</dbReference>
<dbReference type="Pfam" id="PF13855">
    <property type="entry name" value="LRR_8"/>
    <property type="match status" value="1"/>
</dbReference>
<dbReference type="Pfam" id="PF23598">
    <property type="entry name" value="LRR_14"/>
    <property type="match status" value="1"/>
</dbReference>
<name>A0ABP0YP65_9ROSI</name>
<keyword evidence="1" id="KW-0433">Leucine-rich repeat</keyword>
<feature type="compositionally biased region" description="Low complexity" evidence="4">
    <location>
        <begin position="142"/>
        <end position="162"/>
    </location>
</feature>
<dbReference type="InterPro" id="IPR055414">
    <property type="entry name" value="LRR_R13L4/SHOC2-like"/>
</dbReference>
<evidence type="ECO:0000259" key="5">
    <source>
        <dbReference type="Pfam" id="PF23598"/>
    </source>
</evidence>
<dbReference type="Proteomes" id="UP001642487">
    <property type="component" value="Chromosome 4"/>
</dbReference>